<keyword evidence="2" id="KW-0378">Hydrolase</keyword>
<evidence type="ECO:0000256" key="2">
    <source>
        <dbReference type="ARBA" id="ARBA00022801"/>
    </source>
</evidence>
<keyword evidence="7" id="KW-1185">Reference proteome</keyword>
<dbReference type="Pfam" id="PF00293">
    <property type="entry name" value="NUDIX"/>
    <property type="match status" value="1"/>
</dbReference>
<organism evidence="5 8">
    <name type="scientific">Pseudomonas delhiensis</name>
    <dbReference type="NCBI Taxonomy" id="366289"/>
    <lineage>
        <taxon>Bacteria</taxon>
        <taxon>Pseudomonadati</taxon>
        <taxon>Pseudomonadota</taxon>
        <taxon>Gammaproteobacteria</taxon>
        <taxon>Pseudomonadales</taxon>
        <taxon>Pseudomonadaceae</taxon>
        <taxon>Pseudomonas</taxon>
    </lineage>
</organism>
<evidence type="ECO:0000256" key="3">
    <source>
        <dbReference type="SAM" id="MobiDB-lite"/>
    </source>
</evidence>
<dbReference type="Gene3D" id="3.90.79.10">
    <property type="entry name" value="Nucleoside Triphosphate Pyrophosphohydrolase"/>
    <property type="match status" value="1"/>
</dbReference>
<dbReference type="Proteomes" id="UP000199693">
    <property type="component" value="Unassembled WGS sequence"/>
</dbReference>
<dbReference type="Pfam" id="PF13671">
    <property type="entry name" value="AAA_33"/>
    <property type="match status" value="1"/>
</dbReference>
<protein>
    <submittedName>
        <fullName evidence="5">AAA domain-containing protein</fullName>
    </submittedName>
</protein>
<dbReference type="AlphaFoldDB" id="A0A239G2G1"/>
<accession>A0A239G2G1</accession>
<reference evidence="5 8" key="1">
    <citation type="submission" date="2016-10" db="EMBL/GenBank/DDBJ databases">
        <authorList>
            <person name="de Groot N.N."/>
        </authorList>
    </citation>
    <scope>NUCLEOTIDE SEQUENCE [LARGE SCALE GENOMIC DNA]</scope>
    <source>
        <strain evidence="5 8">CCM 7361</strain>
    </source>
</reference>
<feature type="compositionally biased region" description="Basic residues" evidence="3">
    <location>
        <begin position="1"/>
        <end position="11"/>
    </location>
</feature>
<feature type="domain" description="Nudix hydrolase" evidence="4">
    <location>
        <begin position="140"/>
        <end position="292"/>
    </location>
</feature>
<feature type="region of interest" description="Disordered" evidence="3">
    <location>
        <begin position="1"/>
        <end position="22"/>
    </location>
</feature>
<reference evidence="6 7" key="2">
    <citation type="submission" date="2017-06" db="EMBL/GenBank/DDBJ databases">
        <authorList>
            <person name="Varghese N."/>
            <person name="Submissions S."/>
        </authorList>
    </citation>
    <scope>NUCLEOTIDE SEQUENCE [LARGE SCALE GENOMIC DNA]</scope>
    <source>
        <strain evidence="6 7">RLD-1</strain>
    </source>
</reference>
<dbReference type="SUPFAM" id="SSF55811">
    <property type="entry name" value="Nudix"/>
    <property type="match status" value="1"/>
</dbReference>
<dbReference type="InterPro" id="IPR000086">
    <property type="entry name" value="NUDIX_hydrolase_dom"/>
</dbReference>
<dbReference type="Proteomes" id="UP000198309">
    <property type="component" value="Unassembled WGS sequence"/>
</dbReference>
<dbReference type="PROSITE" id="PS51462">
    <property type="entry name" value="NUDIX"/>
    <property type="match status" value="1"/>
</dbReference>
<dbReference type="SUPFAM" id="SSF52540">
    <property type="entry name" value="P-loop containing nucleoside triphosphate hydrolases"/>
    <property type="match status" value="1"/>
</dbReference>
<name>A0A239G2G1_9PSED</name>
<gene>
    <name evidence="5" type="ORF">SAMN05216189_1012137</name>
    <name evidence="6" type="ORF">SAMN06295949_104206</name>
</gene>
<evidence type="ECO:0000313" key="8">
    <source>
        <dbReference type="Proteomes" id="UP000199693"/>
    </source>
</evidence>
<evidence type="ECO:0000259" key="4">
    <source>
        <dbReference type="PROSITE" id="PS51462"/>
    </source>
</evidence>
<dbReference type="EMBL" id="FZPC01000004">
    <property type="protein sequence ID" value="SNS63447.1"/>
    <property type="molecule type" value="Genomic_DNA"/>
</dbReference>
<sequence>MNSHSHNHSRHINPDHFLETPDGRLYTPERSALAWRQAYAALDRALASAPAGSTLFLVIGVQGGGKTAWVQRHAAALGDTAYFFDAALPGAAHRRQALETAARHGVPVVAVWLDTALELALARNRARREDHRVPEAAIRSVHARFEAPQASEGFLRIEVLREAPNKACPVLVRQCGELQVLAFHHPLAGLQLVKGTLEAGECPAAGALRELREESGIAGARVLAELGSWDSGFAGQVWSFQLCQATQALPERWTHRAEDDGGHDFAFFWQPLAQAPGPSWHPLFQNALAWLRQRSAQLAALVEAARTAPRQG</sequence>
<dbReference type="EMBL" id="FNEC01000012">
    <property type="protein sequence ID" value="SDJ09873.1"/>
    <property type="molecule type" value="Genomic_DNA"/>
</dbReference>
<evidence type="ECO:0000313" key="6">
    <source>
        <dbReference type="EMBL" id="SNS63447.1"/>
    </source>
</evidence>
<dbReference type="PROSITE" id="PS00893">
    <property type="entry name" value="NUDIX_BOX"/>
    <property type="match status" value="1"/>
</dbReference>
<dbReference type="InterPro" id="IPR015797">
    <property type="entry name" value="NUDIX_hydrolase-like_dom_sf"/>
</dbReference>
<dbReference type="InterPro" id="IPR020084">
    <property type="entry name" value="NUDIX_hydrolase_CS"/>
</dbReference>
<feature type="compositionally biased region" description="Basic and acidic residues" evidence="3">
    <location>
        <begin position="12"/>
        <end position="22"/>
    </location>
</feature>
<evidence type="ECO:0000313" key="7">
    <source>
        <dbReference type="Proteomes" id="UP000198309"/>
    </source>
</evidence>
<proteinExistence type="predicted"/>
<dbReference type="GO" id="GO:0016787">
    <property type="term" value="F:hydrolase activity"/>
    <property type="evidence" value="ECO:0007669"/>
    <property type="project" value="UniProtKB-KW"/>
</dbReference>
<comment type="cofactor">
    <cofactor evidence="1">
        <name>Mg(2+)</name>
        <dbReference type="ChEBI" id="CHEBI:18420"/>
    </cofactor>
</comment>
<dbReference type="CDD" id="cd04663">
    <property type="entry name" value="NUDIX_Hydrolase"/>
    <property type="match status" value="1"/>
</dbReference>
<evidence type="ECO:0000313" key="5">
    <source>
        <dbReference type="EMBL" id="SDJ09873.1"/>
    </source>
</evidence>
<evidence type="ECO:0000256" key="1">
    <source>
        <dbReference type="ARBA" id="ARBA00001946"/>
    </source>
</evidence>
<dbReference type="InterPro" id="IPR027417">
    <property type="entry name" value="P-loop_NTPase"/>
</dbReference>
<dbReference type="Gene3D" id="3.40.50.300">
    <property type="entry name" value="P-loop containing nucleotide triphosphate hydrolases"/>
    <property type="match status" value="1"/>
</dbReference>